<protein>
    <submittedName>
        <fullName evidence="1">Uncharacterized protein</fullName>
    </submittedName>
</protein>
<keyword evidence="2" id="KW-1185">Reference proteome</keyword>
<accession>A0A2S7SQL4</accession>
<gene>
    <name evidence="1" type="ORF">CJD36_020935</name>
</gene>
<comment type="caution">
    <text evidence="1">The sequence shown here is derived from an EMBL/GenBank/DDBJ whole genome shotgun (WGS) entry which is preliminary data.</text>
</comment>
<evidence type="ECO:0000313" key="2">
    <source>
        <dbReference type="Proteomes" id="UP000239872"/>
    </source>
</evidence>
<dbReference type="EMBL" id="PPSL01000008">
    <property type="protein sequence ID" value="PQJ09044.1"/>
    <property type="molecule type" value="Genomic_DNA"/>
</dbReference>
<proteinExistence type="predicted"/>
<organism evidence="1 2">
    <name type="scientific">Flavipsychrobacter stenotrophus</name>
    <dbReference type="NCBI Taxonomy" id="2077091"/>
    <lineage>
        <taxon>Bacteria</taxon>
        <taxon>Pseudomonadati</taxon>
        <taxon>Bacteroidota</taxon>
        <taxon>Chitinophagia</taxon>
        <taxon>Chitinophagales</taxon>
        <taxon>Chitinophagaceae</taxon>
        <taxon>Flavipsychrobacter</taxon>
    </lineage>
</organism>
<reference evidence="1 2" key="1">
    <citation type="submission" date="2018-01" db="EMBL/GenBank/DDBJ databases">
        <title>A novel member of the phylum Bacteroidetes isolated from glacier ice.</title>
        <authorList>
            <person name="Liu Q."/>
            <person name="Xin Y.-H."/>
        </authorList>
    </citation>
    <scope>NUCLEOTIDE SEQUENCE [LARGE SCALE GENOMIC DNA]</scope>
    <source>
        <strain evidence="1 2">RB1R16</strain>
    </source>
</reference>
<evidence type="ECO:0000313" key="1">
    <source>
        <dbReference type="EMBL" id="PQJ09044.1"/>
    </source>
</evidence>
<name>A0A2S7SQL4_9BACT</name>
<sequence>MQRPAYVREYIAIKEIKMTNRAQKCREQFRSMGYYSMVMKDAELWIENYDEKRAKEPLYLKNHFLEEFSKYNWDRRFGYAFIMEVWNIYDEKGLAESGTPLDTDIDFILGCIDGNCAPSDLISFPDDVLEGKELRDNVSFWHWLDNE</sequence>
<dbReference type="AlphaFoldDB" id="A0A2S7SQL4"/>
<dbReference type="Proteomes" id="UP000239872">
    <property type="component" value="Unassembled WGS sequence"/>
</dbReference>